<feature type="transmembrane region" description="Helical" evidence="1">
    <location>
        <begin position="99"/>
        <end position="117"/>
    </location>
</feature>
<name>A0A1G8WUN8_9GAMM</name>
<evidence type="ECO:0008006" key="4">
    <source>
        <dbReference type="Google" id="ProtNLM"/>
    </source>
</evidence>
<feature type="transmembrane region" description="Helical" evidence="1">
    <location>
        <begin position="61"/>
        <end position="87"/>
    </location>
</feature>
<keyword evidence="3" id="KW-1185">Reference proteome</keyword>
<keyword evidence="1" id="KW-0472">Membrane</keyword>
<organism evidence="2 3">
    <name type="scientific">Ferrimonas sediminum</name>
    <dbReference type="NCBI Taxonomy" id="718193"/>
    <lineage>
        <taxon>Bacteria</taxon>
        <taxon>Pseudomonadati</taxon>
        <taxon>Pseudomonadota</taxon>
        <taxon>Gammaproteobacteria</taxon>
        <taxon>Alteromonadales</taxon>
        <taxon>Ferrimonadaceae</taxon>
        <taxon>Ferrimonas</taxon>
    </lineage>
</organism>
<dbReference type="EMBL" id="FNEM01000014">
    <property type="protein sequence ID" value="SDJ82122.1"/>
    <property type="molecule type" value="Genomic_DNA"/>
</dbReference>
<evidence type="ECO:0000256" key="1">
    <source>
        <dbReference type="SAM" id="Phobius"/>
    </source>
</evidence>
<proteinExistence type="predicted"/>
<evidence type="ECO:0000313" key="2">
    <source>
        <dbReference type="EMBL" id="SDJ82122.1"/>
    </source>
</evidence>
<dbReference type="InterPro" id="IPR009476">
    <property type="entry name" value="DUF1097"/>
</dbReference>
<sequence length="161" mass="16737">MSVLVAIAITTGILSGIWGWVSVSLGLLTWAGFLGCTTYFASPQDGVKGLALSVATNMSGVFWAMVIIQLSTIAGAEVIGYVITGIVATLMCVQAKQTWLNYIPGTFVGSCATFAAGGDWQAVIPALIVGATFGFLMKASGLWLHQKINQPASAMETAKAD</sequence>
<reference evidence="3" key="1">
    <citation type="submission" date="2016-10" db="EMBL/GenBank/DDBJ databases">
        <authorList>
            <person name="Varghese N."/>
            <person name="Submissions S."/>
        </authorList>
    </citation>
    <scope>NUCLEOTIDE SEQUENCE [LARGE SCALE GENOMIC DNA]</scope>
    <source>
        <strain evidence="3">DSM 23317</strain>
    </source>
</reference>
<accession>A0A1G8WUN8</accession>
<evidence type="ECO:0000313" key="3">
    <source>
        <dbReference type="Proteomes" id="UP000199527"/>
    </source>
</evidence>
<dbReference type="Pfam" id="PF06496">
    <property type="entry name" value="DUF1097"/>
    <property type="match status" value="1"/>
</dbReference>
<feature type="transmembrane region" description="Helical" evidence="1">
    <location>
        <begin position="123"/>
        <end position="144"/>
    </location>
</feature>
<dbReference type="Proteomes" id="UP000199527">
    <property type="component" value="Unassembled WGS sequence"/>
</dbReference>
<keyword evidence="1" id="KW-0812">Transmembrane</keyword>
<dbReference type="RefSeq" id="WP_090366688.1">
    <property type="nucleotide sequence ID" value="NZ_FNEM01000014.1"/>
</dbReference>
<dbReference type="AlphaFoldDB" id="A0A1G8WUN8"/>
<protein>
    <recommendedName>
        <fullName evidence="4">DUF1097 domain-containing protein</fullName>
    </recommendedName>
</protein>
<keyword evidence="1" id="KW-1133">Transmembrane helix</keyword>
<gene>
    <name evidence="2" type="ORF">SAMN04488540_11410</name>
</gene>
<dbReference type="OrthoDB" id="8588554at2"/>